<comment type="caution">
    <text evidence="1">The sequence shown here is derived from an EMBL/GenBank/DDBJ whole genome shotgun (WGS) entry which is preliminary data.</text>
</comment>
<evidence type="ECO:0000313" key="1">
    <source>
        <dbReference type="EMBL" id="MDZ8119756.1"/>
    </source>
</evidence>
<organism evidence="1 2">
    <name type="scientific">Pontiella agarivorans</name>
    <dbReference type="NCBI Taxonomy" id="3038953"/>
    <lineage>
        <taxon>Bacteria</taxon>
        <taxon>Pseudomonadati</taxon>
        <taxon>Kiritimatiellota</taxon>
        <taxon>Kiritimatiellia</taxon>
        <taxon>Kiritimatiellales</taxon>
        <taxon>Pontiellaceae</taxon>
        <taxon>Pontiella</taxon>
    </lineage>
</organism>
<name>A0ABU5N0K2_9BACT</name>
<evidence type="ECO:0000313" key="2">
    <source>
        <dbReference type="Proteomes" id="UP001290861"/>
    </source>
</evidence>
<sequence length="238" mass="25638">MATGIAVVFHAALFLPIRPLVGATAGVHMDVPSTRYQSGGHTSFSRSGPRVRTVSSPVLFSLPSKMGFSREFFRERIQTPRFDPGSGTPERFLDVPGMRRRKALNSENLMLIALIGSEPAVPDDVYGADVEKPAARRVSLAPELKSRLVGGVVLPAELNQEVSKPWAVRAEVSISGDGLVEHVFLEEPLDSAPLNQSVLKMLHGLNFSAGDQVEGVVEIYSPETQPVPPSVSDAGEEE</sequence>
<reference evidence="1 2" key="1">
    <citation type="journal article" date="2024" name="Appl. Environ. Microbiol.">
        <title>Pontiella agarivorans sp. nov., a novel marine anaerobic bacterium capable of degrading macroalgal polysaccharides and fixing nitrogen.</title>
        <authorList>
            <person name="Liu N."/>
            <person name="Kivenson V."/>
            <person name="Peng X."/>
            <person name="Cui Z."/>
            <person name="Lankiewicz T.S."/>
            <person name="Gosselin K.M."/>
            <person name="English C.J."/>
            <person name="Blair E.M."/>
            <person name="O'Malley M.A."/>
            <person name="Valentine D.L."/>
        </authorList>
    </citation>
    <scope>NUCLEOTIDE SEQUENCE [LARGE SCALE GENOMIC DNA]</scope>
    <source>
        <strain evidence="1 2">NLcol2</strain>
    </source>
</reference>
<accession>A0ABU5N0K2</accession>
<protein>
    <submittedName>
        <fullName evidence="1">Uncharacterized protein</fullName>
    </submittedName>
</protein>
<dbReference type="EMBL" id="JARVCO010000012">
    <property type="protein sequence ID" value="MDZ8119756.1"/>
    <property type="molecule type" value="Genomic_DNA"/>
</dbReference>
<proteinExistence type="predicted"/>
<keyword evidence="2" id="KW-1185">Reference proteome</keyword>
<dbReference type="Proteomes" id="UP001290861">
    <property type="component" value="Unassembled WGS sequence"/>
</dbReference>
<gene>
    <name evidence="1" type="ORF">P9H32_14095</name>
</gene>